<keyword evidence="2" id="KW-0349">Heme</keyword>
<dbReference type="PROSITE" id="PS00086">
    <property type="entry name" value="CYTOCHROME_P450"/>
    <property type="match status" value="1"/>
</dbReference>
<dbReference type="Gene3D" id="1.10.630.10">
    <property type="entry name" value="Cytochrome P450"/>
    <property type="match status" value="1"/>
</dbReference>
<comment type="caution">
    <text evidence="3">The sequence shown here is derived from an EMBL/GenBank/DDBJ whole genome shotgun (WGS) entry which is preliminary data.</text>
</comment>
<dbReference type="PANTHER" id="PTHR46696">
    <property type="entry name" value="P450, PUTATIVE (EUROFUNG)-RELATED"/>
    <property type="match status" value="1"/>
</dbReference>
<sequence length="393" mass="42486">MASVEQTFDPFAVAEVETVRRDLARVRAGGCPVTGVAPGIGFVGHHGRAREALLAHEALSNHGNFVLEAPGDGPAPPDLITQSDPPHHTTLRALLRPGFARAAIVEAAPWVREYVDELIDALPVGGPADLVGEVALPLTAGVIARLVGVPEADADALSRDSLAITAILPAPFTGTEEWARLERYFTEAAQHRRAVADPPDDLLTRLALGEIDGRRLTEQEVAFHAWQLFVAGLESTAYTIGSTVHQLLLDRSRWEELLADRSLLDNTREEGLRHGSAIRWVLRTVAGPSELIGTAVPENGRVIVGLESANLDEEVFGPDAGEFDMRRPSARRHLSFGHGIHLCLGAELSRTEISVALEALLDRMPDLRLAPGFRYTDVASPMFCGPARLDVVW</sequence>
<organism evidence="3 4">
    <name type="scientific">Pseudonocardia benzenivorans</name>
    <dbReference type="NCBI Taxonomy" id="228005"/>
    <lineage>
        <taxon>Bacteria</taxon>
        <taxon>Bacillati</taxon>
        <taxon>Actinomycetota</taxon>
        <taxon>Actinomycetes</taxon>
        <taxon>Pseudonocardiales</taxon>
        <taxon>Pseudonocardiaceae</taxon>
        <taxon>Pseudonocardia</taxon>
    </lineage>
</organism>
<keyword evidence="4" id="KW-1185">Reference proteome</keyword>
<dbReference type="PRINTS" id="PR00359">
    <property type="entry name" value="BP450"/>
</dbReference>
<reference evidence="4" key="1">
    <citation type="journal article" date="2019" name="Int. J. Syst. Evol. Microbiol.">
        <title>The Global Catalogue of Microorganisms (GCM) 10K type strain sequencing project: providing services to taxonomists for standard genome sequencing and annotation.</title>
        <authorList>
            <consortium name="The Broad Institute Genomics Platform"/>
            <consortium name="The Broad Institute Genome Sequencing Center for Infectious Disease"/>
            <person name="Wu L."/>
            <person name="Ma J."/>
        </authorList>
    </citation>
    <scope>NUCLEOTIDE SEQUENCE [LARGE SCALE GENOMIC DNA]</scope>
    <source>
        <strain evidence="4">CCUG 49018</strain>
    </source>
</reference>
<dbReference type="InterPro" id="IPR002397">
    <property type="entry name" value="Cyt_P450_B"/>
</dbReference>
<accession>A0ABW3VP99</accession>
<evidence type="ECO:0000313" key="3">
    <source>
        <dbReference type="EMBL" id="MFD1237039.1"/>
    </source>
</evidence>
<dbReference type="InterPro" id="IPR036396">
    <property type="entry name" value="Cyt_P450_sf"/>
</dbReference>
<proteinExistence type="inferred from homology"/>
<dbReference type="SUPFAM" id="SSF48264">
    <property type="entry name" value="Cytochrome P450"/>
    <property type="match status" value="1"/>
</dbReference>
<evidence type="ECO:0000313" key="4">
    <source>
        <dbReference type="Proteomes" id="UP001597182"/>
    </source>
</evidence>
<name>A0ABW3VP99_9PSEU</name>
<keyword evidence="2" id="KW-0408">Iron</keyword>
<dbReference type="Proteomes" id="UP001597182">
    <property type="component" value="Unassembled WGS sequence"/>
</dbReference>
<dbReference type="InterPro" id="IPR001128">
    <property type="entry name" value="Cyt_P450"/>
</dbReference>
<dbReference type="RefSeq" id="WP_013675250.1">
    <property type="nucleotide sequence ID" value="NZ_BAABKS010000074.1"/>
</dbReference>
<dbReference type="PANTHER" id="PTHR46696:SF1">
    <property type="entry name" value="CYTOCHROME P450 YJIB-RELATED"/>
    <property type="match status" value="1"/>
</dbReference>
<dbReference type="InterPro" id="IPR017972">
    <property type="entry name" value="Cyt_P450_CS"/>
</dbReference>
<keyword evidence="2" id="KW-0560">Oxidoreductase</keyword>
<keyword evidence="2" id="KW-0503">Monooxygenase</keyword>
<evidence type="ECO:0000256" key="1">
    <source>
        <dbReference type="ARBA" id="ARBA00010617"/>
    </source>
</evidence>
<gene>
    <name evidence="3" type="ORF">ACFQ34_27455</name>
</gene>
<dbReference type="Pfam" id="PF00067">
    <property type="entry name" value="p450"/>
    <property type="match status" value="1"/>
</dbReference>
<keyword evidence="2" id="KW-0479">Metal-binding</keyword>
<protein>
    <submittedName>
        <fullName evidence="3">Cytochrome P450</fullName>
    </submittedName>
</protein>
<comment type="similarity">
    <text evidence="1 2">Belongs to the cytochrome P450 family.</text>
</comment>
<evidence type="ECO:0000256" key="2">
    <source>
        <dbReference type="RuleBase" id="RU000461"/>
    </source>
</evidence>
<dbReference type="EMBL" id="JBHTMB010000261">
    <property type="protein sequence ID" value="MFD1237039.1"/>
    <property type="molecule type" value="Genomic_DNA"/>
</dbReference>